<sequence length="295" mass="30694">MTRESPRPTTLDETGAQGVRDLADAATRVDGVAPLGEDFLLRLGTDEGTHLVSPGAPPFAGYAGIAPDGAVELVVHPDERGHGLGTELARAVLDREPQARLWAHGDLPAAQALAAGLGLTRVRELLVLRRPLAGVPDAPPAPDGFALRTFRPGQDEDALLAINAAAFAHHPEQGRLDRAGLAQRTEQAWFDPAGLFLVEDGTGDLAAFHWTKVADPASGIGEVYVVGVSPQHQGHGLGGYVTAVGLAHLAGLGLQGVELYVEGDNAPALATYARAGFGRHAVHSMYARATADALP</sequence>
<dbReference type="EMBL" id="LQZG01000001">
    <property type="protein sequence ID" value="OAB88347.1"/>
    <property type="molecule type" value="Genomic_DNA"/>
</dbReference>
<feature type="domain" description="N-acetyltransferase" evidence="5">
    <location>
        <begin position="145"/>
        <end position="295"/>
    </location>
</feature>
<dbReference type="CDD" id="cd04301">
    <property type="entry name" value="NAT_SF"/>
    <property type="match status" value="2"/>
</dbReference>
<dbReference type="NCBIfam" id="TIGR03448">
    <property type="entry name" value="mycothiol_MshD"/>
    <property type="match status" value="1"/>
</dbReference>
<dbReference type="Pfam" id="PF00583">
    <property type="entry name" value="Acetyltransf_1"/>
    <property type="match status" value="2"/>
</dbReference>
<comment type="caution">
    <text evidence="6">The sequence shown here is derived from an EMBL/GenBank/DDBJ whole genome shotgun (WGS) entry which is preliminary data.</text>
</comment>
<feature type="binding site" evidence="4">
    <location>
        <position position="222"/>
    </location>
    <ligand>
        <name>1D-myo-inositol 2-(L-cysteinylamino)-2-deoxy-alpha-D-glucopyranoside</name>
        <dbReference type="ChEBI" id="CHEBI:58887"/>
    </ligand>
</feature>
<keyword evidence="3 4" id="KW-0012">Acyltransferase</keyword>
<keyword evidence="7" id="KW-1185">Reference proteome</keyword>
<evidence type="ECO:0000313" key="7">
    <source>
        <dbReference type="Proteomes" id="UP000076976"/>
    </source>
</evidence>
<dbReference type="InterPro" id="IPR017813">
    <property type="entry name" value="Mycothiol_AcTrfase"/>
</dbReference>
<feature type="binding site" evidence="4">
    <location>
        <position position="260"/>
    </location>
    <ligand>
        <name>1D-myo-inositol 2-(L-cysteinylamino)-2-deoxy-alpha-D-glucopyranoside</name>
        <dbReference type="ChEBI" id="CHEBI:58887"/>
    </ligand>
</feature>
<accession>A0A176QEX2</accession>
<dbReference type="InterPro" id="IPR050832">
    <property type="entry name" value="Bact_Acetyltransf"/>
</dbReference>
<evidence type="ECO:0000259" key="5">
    <source>
        <dbReference type="PROSITE" id="PS51186"/>
    </source>
</evidence>
<evidence type="ECO:0000256" key="4">
    <source>
        <dbReference type="HAMAP-Rule" id="MF_01698"/>
    </source>
</evidence>
<organism evidence="6 7">
    <name type="scientific">Janibacter melonis</name>
    <dbReference type="NCBI Taxonomy" id="262209"/>
    <lineage>
        <taxon>Bacteria</taxon>
        <taxon>Bacillati</taxon>
        <taxon>Actinomycetota</taxon>
        <taxon>Actinomycetes</taxon>
        <taxon>Micrococcales</taxon>
        <taxon>Intrasporangiaceae</taxon>
        <taxon>Janibacter</taxon>
    </lineage>
</organism>
<gene>
    <name evidence="4" type="primary">mshD</name>
    <name evidence="6" type="ORF">AWH69_00575</name>
</gene>
<dbReference type="PROSITE" id="PS51186">
    <property type="entry name" value="GNAT"/>
    <property type="match status" value="2"/>
</dbReference>
<comment type="subunit">
    <text evidence="4">Monomer.</text>
</comment>
<comment type="caution">
    <text evidence="4">Lacks conserved residue(s) required for the propagation of feature annotation.</text>
</comment>
<dbReference type="RefSeq" id="WP_068269956.1">
    <property type="nucleotide sequence ID" value="NZ_LQZG01000001.1"/>
</dbReference>
<dbReference type="Gene3D" id="3.40.630.30">
    <property type="match status" value="1"/>
</dbReference>
<evidence type="ECO:0000256" key="2">
    <source>
        <dbReference type="ARBA" id="ARBA00022737"/>
    </source>
</evidence>
<dbReference type="InterPro" id="IPR016181">
    <property type="entry name" value="Acyl_CoA_acyltransferase"/>
</dbReference>
<feature type="binding site" evidence="4">
    <location>
        <position position="212"/>
    </location>
    <ligand>
        <name>1D-myo-inositol 2-(L-cysteinylamino)-2-deoxy-alpha-D-glucopyranoside</name>
        <dbReference type="ChEBI" id="CHEBI:58887"/>
    </ligand>
</feature>
<reference evidence="6 7" key="1">
    <citation type="submission" date="2016-01" db="EMBL/GenBank/DDBJ databases">
        <title>Janibacter melonis strain CD11_4 genome sequencing and assembly.</title>
        <authorList>
            <person name="Nair G.R."/>
            <person name="Kaur G."/>
            <person name="Chander A.M."/>
            <person name="Mayilraj S."/>
        </authorList>
    </citation>
    <scope>NUCLEOTIDE SEQUENCE [LARGE SCALE GENOMIC DNA]</scope>
    <source>
        <strain evidence="6 7">CD11-4</strain>
    </source>
</reference>
<dbReference type="PIRSF" id="PIRSF021524">
    <property type="entry name" value="MSH_acetyltransferase"/>
    <property type="match status" value="1"/>
</dbReference>
<protein>
    <recommendedName>
        <fullName evidence="4">Mycothiol acetyltransferase</fullName>
        <shortName evidence="4">MSH acetyltransferase</shortName>
        <ecNumber evidence="4">2.3.1.189</ecNumber>
    </recommendedName>
    <alternativeName>
        <fullName evidence="4">Mycothiol synthase</fullName>
    </alternativeName>
</protein>
<evidence type="ECO:0000313" key="6">
    <source>
        <dbReference type="EMBL" id="OAB88347.1"/>
    </source>
</evidence>
<dbReference type="HAMAP" id="MF_01698">
    <property type="entry name" value="MshD"/>
    <property type="match status" value="1"/>
</dbReference>
<dbReference type="AlphaFoldDB" id="A0A176QEX2"/>
<feature type="binding site" evidence="4">
    <location>
        <position position="37"/>
    </location>
    <ligand>
        <name>1D-myo-inositol 2-(L-cysteinylamino)-2-deoxy-alpha-D-glucopyranoside</name>
        <dbReference type="ChEBI" id="CHEBI:58887"/>
    </ligand>
</feature>
<proteinExistence type="inferred from homology"/>
<comment type="similarity">
    <text evidence="4">Belongs to the acetyltransferase family. MshD subfamily.</text>
</comment>
<comment type="function">
    <text evidence="4">Catalyzes the transfer of acetyl from acetyl-CoA to desacetylmycothiol (Cys-GlcN-Ins) to form mycothiol.</text>
</comment>
<keyword evidence="2 4" id="KW-0677">Repeat</keyword>
<comment type="catalytic activity">
    <reaction evidence="4">
        <text>1D-myo-inositol 2-(L-cysteinylamino)-2-deoxy-alpha-D-glucopyranoside + acetyl-CoA = mycothiol + CoA + H(+)</text>
        <dbReference type="Rhea" id="RHEA:26172"/>
        <dbReference type="ChEBI" id="CHEBI:15378"/>
        <dbReference type="ChEBI" id="CHEBI:16768"/>
        <dbReference type="ChEBI" id="CHEBI:57287"/>
        <dbReference type="ChEBI" id="CHEBI:57288"/>
        <dbReference type="ChEBI" id="CHEBI:58887"/>
        <dbReference type="EC" id="2.3.1.189"/>
    </reaction>
</comment>
<keyword evidence="1 4" id="KW-0808">Transferase</keyword>
<dbReference type="GO" id="GO:0035447">
    <property type="term" value="F:mycothiol synthase activity"/>
    <property type="evidence" value="ECO:0007669"/>
    <property type="project" value="UniProtKB-UniRule"/>
</dbReference>
<feature type="binding site" evidence="4">
    <location>
        <begin position="226"/>
        <end position="228"/>
    </location>
    <ligand>
        <name>acetyl-CoA</name>
        <dbReference type="ChEBI" id="CHEBI:57288"/>
        <label>2</label>
    </ligand>
</feature>
<dbReference type="STRING" id="262209.AWH69_00575"/>
<evidence type="ECO:0000256" key="3">
    <source>
        <dbReference type="ARBA" id="ARBA00023315"/>
    </source>
</evidence>
<dbReference type="PANTHER" id="PTHR43877">
    <property type="entry name" value="AMINOALKYLPHOSPHONATE N-ACETYLTRANSFERASE-RELATED-RELATED"/>
    <property type="match status" value="1"/>
</dbReference>
<dbReference type="InterPro" id="IPR000182">
    <property type="entry name" value="GNAT_dom"/>
</dbReference>
<name>A0A176QEX2_9MICO</name>
<dbReference type="GO" id="GO:0010125">
    <property type="term" value="P:mycothiol biosynthetic process"/>
    <property type="evidence" value="ECO:0007669"/>
    <property type="project" value="UniProtKB-UniRule"/>
</dbReference>
<feature type="domain" description="N-acetyltransferase" evidence="5">
    <location>
        <begin position="6"/>
        <end position="142"/>
    </location>
</feature>
<evidence type="ECO:0000256" key="1">
    <source>
        <dbReference type="ARBA" id="ARBA00022679"/>
    </source>
</evidence>
<dbReference type="SUPFAM" id="SSF55729">
    <property type="entry name" value="Acyl-CoA N-acyltransferases (Nat)"/>
    <property type="match status" value="1"/>
</dbReference>
<dbReference type="Proteomes" id="UP000076976">
    <property type="component" value="Unassembled WGS sequence"/>
</dbReference>
<feature type="binding site" evidence="4">
    <location>
        <begin position="73"/>
        <end position="75"/>
    </location>
    <ligand>
        <name>acetyl-CoA</name>
        <dbReference type="ChEBI" id="CHEBI:57288"/>
        <label>1</label>
    </ligand>
</feature>
<dbReference type="EC" id="2.3.1.189" evidence="4"/>
<feature type="binding site" evidence="4">
    <location>
        <position position="172"/>
    </location>
    <ligand>
        <name>1D-myo-inositol 2-(L-cysteinylamino)-2-deoxy-alpha-D-glucopyranoside</name>
        <dbReference type="ChEBI" id="CHEBI:58887"/>
    </ligand>
</feature>